<sequence length="174" mass="19247">MTFLDWIEPVRLLREESGPVLVEQLELGVQVGIPLSADVPRGVAAAMLEEHLRPRIWGALSREDAPATQKQREFLMAIAHDRSFEGGPLGKSLASAWIKHYLAVRTADRLQELRLSAGDQVVHKQTWADHSTGEVHDWSDRQVVSSIGSRGLVYFKGGNGKCGWPANLSHCDDS</sequence>
<dbReference type="EMBL" id="CP101990">
    <property type="protein sequence ID" value="UUI69957.1"/>
    <property type="molecule type" value="Genomic_DNA"/>
</dbReference>
<proteinExistence type="predicted"/>
<evidence type="ECO:0000313" key="1">
    <source>
        <dbReference type="EMBL" id="UUI69957.1"/>
    </source>
</evidence>
<evidence type="ECO:0000313" key="2">
    <source>
        <dbReference type="Proteomes" id="UP001315860"/>
    </source>
</evidence>
<organism evidence="1 2">
    <name type="scientific">Aeromicrobium duanguangcaii</name>
    <dbReference type="NCBI Taxonomy" id="2968086"/>
    <lineage>
        <taxon>Bacteria</taxon>
        <taxon>Bacillati</taxon>
        <taxon>Actinomycetota</taxon>
        <taxon>Actinomycetes</taxon>
        <taxon>Propionibacteriales</taxon>
        <taxon>Nocardioidaceae</taxon>
        <taxon>Aeromicrobium</taxon>
    </lineage>
</organism>
<evidence type="ECO:0008006" key="3">
    <source>
        <dbReference type="Google" id="ProtNLM"/>
    </source>
</evidence>
<reference evidence="1 2" key="1">
    <citation type="submission" date="2022-07" db="EMBL/GenBank/DDBJ databases">
        <title>Novel species in genus Aeromicrobium.</title>
        <authorList>
            <person name="Ye L."/>
        </authorList>
    </citation>
    <scope>NUCLEOTIDE SEQUENCE [LARGE SCALE GENOMIC DNA]</scope>
    <source>
        <strain evidence="2">zg-Y50</strain>
    </source>
</reference>
<gene>
    <name evidence="1" type="ORF">NP095_07640</name>
</gene>
<keyword evidence="2" id="KW-1185">Reference proteome</keyword>
<accession>A0ABY5KHL2</accession>
<dbReference type="Proteomes" id="UP001315860">
    <property type="component" value="Chromosome"/>
</dbReference>
<dbReference type="RefSeq" id="WP_232416503.1">
    <property type="nucleotide sequence ID" value="NZ_CP101990.1"/>
</dbReference>
<protein>
    <recommendedName>
        <fullName evidence="3">DUF222 domain-containing protein</fullName>
    </recommendedName>
</protein>
<name>A0ABY5KHL2_9ACTN</name>